<dbReference type="PIRSF" id="PIRSF022950">
    <property type="entry name" value="PPase_methylesterase_euk"/>
    <property type="match status" value="1"/>
</dbReference>
<dbReference type="Gene3D" id="3.40.50.1820">
    <property type="entry name" value="alpha/beta hydrolase"/>
    <property type="match status" value="1"/>
</dbReference>
<dbReference type="GO" id="GO:0051723">
    <property type="term" value="F:protein methylesterase activity"/>
    <property type="evidence" value="ECO:0007669"/>
    <property type="project" value="UniProtKB-EC"/>
</dbReference>
<organism evidence="10">
    <name type="scientific">Culicoides sonorensis</name>
    <name type="common">Biting midge</name>
    <dbReference type="NCBI Taxonomy" id="179676"/>
    <lineage>
        <taxon>Eukaryota</taxon>
        <taxon>Metazoa</taxon>
        <taxon>Ecdysozoa</taxon>
        <taxon>Arthropoda</taxon>
        <taxon>Hexapoda</taxon>
        <taxon>Insecta</taxon>
        <taxon>Pterygota</taxon>
        <taxon>Neoptera</taxon>
        <taxon>Endopterygota</taxon>
        <taxon>Diptera</taxon>
        <taxon>Nematocera</taxon>
        <taxon>Chironomoidea</taxon>
        <taxon>Ceratopogonidae</taxon>
        <taxon>Ceratopogoninae</taxon>
        <taxon>Culicoides</taxon>
        <taxon>Monoculicoides</taxon>
    </lineage>
</organism>
<sequence length="397" mass="44398">MSNMQKHMLKSRLPPLPPKLESNLRKGVTARQKDYNPNQWDQYFEEKKDIETSRGTFRVYLSKQPQQPGPVVVCLHGGGYSALSWAHFNIEITEMVHCSCLSIDLRGHGDTHTNDDDDLSAETMASDVVTVLQTMYGEEMPNIIMIGHSMGGAICVHVAEMEQLHTLVGVVVIDVVEGTAMEALASMQSFLRSRPSHFKSIQHAIEWSIRSGQIRNVQSAKVSMPGQIVNVETGKLATNELPLDDSRQASLDIPDEKQTFTSPMAIPEDAEFVPETSETNTPHTFTASVLDDPKKYKWRIDLSKSEKYWPGWFEGLSNKFLNLRAAKLLLLAGIDNLDKTLTVGQMQGKFQMQVLARCGHAVHEDLPHDVAEVVGSFMLRNRFATESGDFVRRMPAC</sequence>
<dbReference type="InterPro" id="IPR016812">
    <property type="entry name" value="PPase_methylesterase_euk"/>
</dbReference>
<dbReference type="AlphaFoldDB" id="A0A336LLI3"/>
<feature type="region of interest" description="Disordered" evidence="7">
    <location>
        <begin position="1"/>
        <end position="22"/>
    </location>
</feature>
<gene>
    <name evidence="10" type="primary">CSON010956</name>
</gene>
<evidence type="ECO:0000256" key="1">
    <source>
        <dbReference type="ARBA" id="ARBA00008645"/>
    </source>
</evidence>
<name>A0A336LLI3_CULSO</name>
<evidence type="ECO:0000313" key="10">
    <source>
        <dbReference type="EMBL" id="SSX18816.1"/>
    </source>
</evidence>
<dbReference type="VEuPathDB" id="VectorBase:CSON010956"/>
<feature type="domain" description="AB hydrolase-1" evidence="8">
    <location>
        <begin position="72"/>
        <end position="373"/>
    </location>
</feature>
<dbReference type="Pfam" id="PF12697">
    <property type="entry name" value="Abhydrolase_6"/>
    <property type="match status" value="1"/>
</dbReference>
<dbReference type="EC" id="3.1.1.-" evidence="5"/>
<dbReference type="InterPro" id="IPR029058">
    <property type="entry name" value="AB_hydrolase_fold"/>
</dbReference>
<evidence type="ECO:0000256" key="2">
    <source>
        <dbReference type="ARBA" id="ARBA00022487"/>
    </source>
</evidence>
<reference evidence="10" key="2">
    <citation type="submission" date="2018-07" db="EMBL/GenBank/DDBJ databases">
        <authorList>
            <person name="Quirk P.G."/>
            <person name="Krulwich T.A."/>
        </authorList>
    </citation>
    <scope>NUCLEOTIDE SEQUENCE</scope>
</reference>
<dbReference type="OMA" id="QGKFQTC"/>
<comment type="similarity">
    <text evidence="1 5">Belongs to the AB hydrolase superfamily.</text>
</comment>
<dbReference type="InterPro" id="IPR000073">
    <property type="entry name" value="AB_hydrolase_1"/>
</dbReference>
<evidence type="ECO:0000256" key="3">
    <source>
        <dbReference type="ARBA" id="ARBA00022801"/>
    </source>
</evidence>
<feature type="active site" evidence="6">
    <location>
        <position position="149"/>
    </location>
</feature>
<dbReference type="SUPFAM" id="SSF53474">
    <property type="entry name" value="alpha/beta-Hydrolases"/>
    <property type="match status" value="1"/>
</dbReference>
<comment type="catalytic activity">
    <reaction evidence="4">
        <text>[phosphatase 2A protein]-C-terminal L-leucine methyl ester + H2O = [phosphatase 2A protein]-C-terminal L-leucine + methanol + H(+)</text>
        <dbReference type="Rhea" id="RHEA:48548"/>
        <dbReference type="Rhea" id="RHEA-COMP:12134"/>
        <dbReference type="Rhea" id="RHEA-COMP:12135"/>
        <dbReference type="ChEBI" id="CHEBI:15377"/>
        <dbReference type="ChEBI" id="CHEBI:15378"/>
        <dbReference type="ChEBI" id="CHEBI:17790"/>
        <dbReference type="ChEBI" id="CHEBI:90516"/>
        <dbReference type="ChEBI" id="CHEBI:90517"/>
        <dbReference type="EC" id="3.1.1.89"/>
    </reaction>
</comment>
<keyword evidence="3 5" id="KW-0378">Hydrolase</keyword>
<feature type="active site" evidence="6">
    <location>
        <position position="174"/>
    </location>
</feature>
<evidence type="ECO:0000256" key="6">
    <source>
        <dbReference type="PIRSR" id="PIRSR022950-1"/>
    </source>
</evidence>
<dbReference type="EMBL" id="UFQT01000045">
    <property type="protein sequence ID" value="SSX18816.1"/>
    <property type="molecule type" value="Genomic_DNA"/>
</dbReference>
<reference evidence="9" key="1">
    <citation type="submission" date="2018-04" db="EMBL/GenBank/DDBJ databases">
        <authorList>
            <person name="Go L.Y."/>
            <person name="Mitchell J.A."/>
        </authorList>
    </citation>
    <scope>NUCLEOTIDE SEQUENCE</scope>
    <source>
        <tissue evidence="9">Whole organism</tissue>
    </source>
</reference>
<comment type="function">
    <text evidence="5">Demethylates proteins that have been reversibly carboxymethylated.</text>
</comment>
<feature type="active site" evidence="6">
    <location>
        <position position="360"/>
    </location>
</feature>
<evidence type="ECO:0000256" key="4">
    <source>
        <dbReference type="ARBA" id="ARBA00049203"/>
    </source>
</evidence>
<protein>
    <recommendedName>
        <fullName evidence="5">Protein phosphatase methylesterase 1</fullName>
        <shortName evidence="5">PME-1</shortName>
        <ecNumber evidence="5">3.1.1.-</ecNumber>
    </recommendedName>
</protein>
<dbReference type="PANTHER" id="PTHR14189:SF0">
    <property type="entry name" value="PROTEIN PHOSPHATASE METHYLESTERASE 1"/>
    <property type="match status" value="1"/>
</dbReference>
<dbReference type="PANTHER" id="PTHR14189">
    <property type="entry name" value="PROTEIN PHOSPHATASE METHYLESTERASE-1 RELATED"/>
    <property type="match status" value="1"/>
</dbReference>
<dbReference type="EMBL" id="UFQS01000045">
    <property type="protein sequence ID" value="SSW98430.1"/>
    <property type="molecule type" value="Genomic_DNA"/>
</dbReference>
<proteinExistence type="inferred from homology"/>
<evidence type="ECO:0000259" key="8">
    <source>
        <dbReference type="Pfam" id="PF12697"/>
    </source>
</evidence>
<accession>A0A336LLI3</accession>
<keyword evidence="2 5" id="KW-0719">Serine esterase</keyword>
<evidence type="ECO:0000256" key="7">
    <source>
        <dbReference type="SAM" id="MobiDB-lite"/>
    </source>
</evidence>
<evidence type="ECO:0000313" key="9">
    <source>
        <dbReference type="EMBL" id="SSW98430.1"/>
    </source>
</evidence>
<evidence type="ECO:0000256" key="5">
    <source>
        <dbReference type="PIRNR" id="PIRNR022950"/>
    </source>
</evidence>